<dbReference type="GO" id="GO:0009249">
    <property type="term" value="P:protein lipoylation"/>
    <property type="evidence" value="ECO:0007669"/>
    <property type="project" value="UniProtKB-ARBA"/>
</dbReference>
<dbReference type="GO" id="GO:0016740">
    <property type="term" value="F:transferase activity"/>
    <property type="evidence" value="ECO:0007669"/>
    <property type="project" value="UniProtKB-ARBA"/>
</dbReference>
<comment type="caution">
    <text evidence="2">The sequence shown here is derived from an EMBL/GenBank/DDBJ whole genome shotgun (WGS) entry which is preliminary data.</text>
</comment>
<feature type="domain" description="BPL/LPL catalytic" evidence="1">
    <location>
        <begin position="34"/>
        <end position="248"/>
    </location>
</feature>
<dbReference type="PANTHER" id="PTHR43679">
    <property type="entry name" value="OCTANOYLTRANSFERASE LIPM-RELATED"/>
    <property type="match status" value="1"/>
</dbReference>
<dbReference type="CDD" id="cd16443">
    <property type="entry name" value="LplA"/>
    <property type="match status" value="1"/>
</dbReference>
<organism evidence="2 3">
    <name type="scientific">Candidatus Carbonibacillus altaicus</name>
    <dbReference type="NCBI Taxonomy" id="2163959"/>
    <lineage>
        <taxon>Bacteria</taxon>
        <taxon>Bacillati</taxon>
        <taxon>Bacillota</taxon>
        <taxon>Bacilli</taxon>
        <taxon>Bacillales</taxon>
        <taxon>Candidatus Carbonibacillus</taxon>
    </lineage>
</organism>
<dbReference type="InterPro" id="IPR004143">
    <property type="entry name" value="BPL_LPL_catalytic"/>
</dbReference>
<name>A0A2R6XXR1_9BACL</name>
<dbReference type="PANTHER" id="PTHR43679:SF2">
    <property type="entry name" value="OCTANOYL-[GCVH]:PROTEIN N-OCTANOYLTRANSFERASE"/>
    <property type="match status" value="1"/>
</dbReference>
<dbReference type="SUPFAM" id="SSF55681">
    <property type="entry name" value="Class II aaRS and biotin synthetases"/>
    <property type="match status" value="1"/>
</dbReference>
<dbReference type="EMBL" id="PEBX01000167">
    <property type="protein sequence ID" value="PTQ55203.1"/>
    <property type="molecule type" value="Genomic_DNA"/>
</dbReference>
<dbReference type="Pfam" id="PF21948">
    <property type="entry name" value="LplA-B_cat"/>
    <property type="match status" value="1"/>
</dbReference>
<sequence>MREWTSWRYVETWGAPGAYHMALDEAMARLVGEGKLPPTLRLYTWQPSTLSLGMHQKLSRSIDAEVARLLGIGIVRRPSGGRTVFHDMEITYSIILPESMPGIPRSIREAFRLLTQGLVQAYHLLGITQARLHESLQTDEKRVKHDSPVCFEEPGESELVIDGKKAAGSAQARLYGALLQHGSVPLRYDEEKMFRLFYFPDDATREKALRRFQKTATSIEAALGKTVAPETLQQALREGFARALDIEFIEGNLTDEENRLTEKLIAEKYGTDAWTNR</sequence>
<dbReference type="InterPro" id="IPR045864">
    <property type="entry name" value="aa-tRNA-synth_II/BPL/LPL"/>
</dbReference>
<reference evidence="3" key="1">
    <citation type="journal article" date="2018" name="Sci. Rep.">
        <title>Lignite coal burning seam in the remote Altai Mountains harbors a hydrogen-driven thermophilic microbial community.</title>
        <authorList>
            <person name="Kadnikov V.V."/>
            <person name="Mardanov A.V."/>
            <person name="Ivasenko D.A."/>
            <person name="Antsiferov D.V."/>
            <person name="Beletsky A.V."/>
            <person name="Karnachuk O.V."/>
            <person name="Ravin N.V."/>
        </authorList>
    </citation>
    <scope>NUCLEOTIDE SEQUENCE [LARGE SCALE GENOMIC DNA]</scope>
</reference>
<dbReference type="InterPro" id="IPR050664">
    <property type="entry name" value="Octanoyltrans_LipM/LipL"/>
</dbReference>
<evidence type="ECO:0000259" key="1">
    <source>
        <dbReference type="PROSITE" id="PS51733"/>
    </source>
</evidence>
<dbReference type="GO" id="GO:0140096">
    <property type="term" value="F:catalytic activity, acting on a protein"/>
    <property type="evidence" value="ECO:0007669"/>
    <property type="project" value="UniProtKB-ARBA"/>
</dbReference>
<keyword evidence="2" id="KW-0436">Ligase</keyword>
<protein>
    <submittedName>
        <fullName evidence="2">Lipoate-protein ligase A</fullName>
    </submittedName>
</protein>
<dbReference type="PROSITE" id="PS51733">
    <property type="entry name" value="BPL_LPL_CATALYTIC"/>
    <property type="match status" value="1"/>
</dbReference>
<evidence type="ECO:0000313" key="2">
    <source>
        <dbReference type="EMBL" id="PTQ55203.1"/>
    </source>
</evidence>
<evidence type="ECO:0000313" key="3">
    <source>
        <dbReference type="Proteomes" id="UP000244338"/>
    </source>
</evidence>
<proteinExistence type="predicted"/>
<accession>A0A2R6XXR1</accession>
<gene>
    <name evidence="2" type="ORF">BSOLF_2924</name>
</gene>
<dbReference type="Proteomes" id="UP000244338">
    <property type="component" value="Unassembled WGS sequence"/>
</dbReference>
<dbReference type="AlphaFoldDB" id="A0A2R6XXR1"/>
<dbReference type="GO" id="GO:0016874">
    <property type="term" value="F:ligase activity"/>
    <property type="evidence" value="ECO:0007669"/>
    <property type="project" value="UniProtKB-KW"/>
</dbReference>
<dbReference type="Gene3D" id="3.30.930.10">
    <property type="entry name" value="Bira Bifunctional Protein, Domain 2"/>
    <property type="match status" value="1"/>
</dbReference>